<gene>
    <name evidence="1" type="ORF">BIW11_02238</name>
</gene>
<evidence type="ECO:0000313" key="2">
    <source>
        <dbReference type="Proteomes" id="UP000192247"/>
    </source>
</evidence>
<dbReference type="Proteomes" id="UP000192247">
    <property type="component" value="Unassembled WGS sequence"/>
</dbReference>
<dbReference type="EMBL" id="MNPL01029494">
    <property type="protein sequence ID" value="OQR67223.1"/>
    <property type="molecule type" value="Genomic_DNA"/>
</dbReference>
<proteinExistence type="predicted"/>
<protein>
    <submittedName>
        <fullName evidence="1">Uncharacterized protein</fullName>
    </submittedName>
</protein>
<dbReference type="OrthoDB" id="6914691at2759"/>
<evidence type="ECO:0000313" key="1">
    <source>
        <dbReference type="EMBL" id="OQR67223.1"/>
    </source>
</evidence>
<dbReference type="STRING" id="418985.A0A1V9X1E2"/>
<sequence length="99" mass="10824">MLPRPNGPADEARRLLASVCESIALNAAPVWADMALQIAVNRGKYLFAQRAIALRVARAYRTVSIAAVLVFARMIPWDLLAEARTHKALDENLPTAGQN</sequence>
<comment type="caution">
    <text evidence="1">The sequence shown here is derived from an EMBL/GenBank/DDBJ whole genome shotgun (WGS) entry which is preliminary data.</text>
</comment>
<name>A0A1V9X1E2_9ACAR</name>
<organism evidence="1 2">
    <name type="scientific">Tropilaelaps mercedesae</name>
    <dbReference type="NCBI Taxonomy" id="418985"/>
    <lineage>
        <taxon>Eukaryota</taxon>
        <taxon>Metazoa</taxon>
        <taxon>Ecdysozoa</taxon>
        <taxon>Arthropoda</taxon>
        <taxon>Chelicerata</taxon>
        <taxon>Arachnida</taxon>
        <taxon>Acari</taxon>
        <taxon>Parasitiformes</taxon>
        <taxon>Mesostigmata</taxon>
        <taxon>Gamasina</taxon>
        <taxon>Dermanyssoidea</taxon>
        <taxon>Laelapidae</taxon>
        <taxon>Tropilaelaps</taxon>
    </lineage>
</organism>
<dbReference type="InParanoid" id="A0A1V9X1E2"/>
<reference evidence="1 2" key="1">
    <citation type="journal article" date="2017" name="Gigascience">
        <title>Draft genome of the honey bee ectoparasitic mite, Tropilaelaps mercedesae, is shaped by the parasitic life history.</title>
        <authorList>
            <person name="Dong X."/>
            <person name="Armstrong S.D."/>
            <person name="Xia D."/>
            <person name="Makepeace B.L."/>
            <person name="Darby A.C."/>
            <person name="Kadowaki T."/>
        </authorList>
    </citation>
    <scope>NUCLEOTIDE SEQUENCE [LARGE SCALE GENOMIC DNA]</scope>
    <source>
        <strain evidence="1">Wuxi-XJTLU</strain>
    </source>
</reference>
<accession>A0A1V9X1E2</accession>
<dbReference type="AlphaFoldDB" id="A0A1V9X1E2"/>
<keyword evidence="2" id="KW-1185">Reference proteome</keyword>